<protein>
    <submittedName>
        <fullName evidence="1">Uncharacterized protein</fullName>
    </submittedName>
</protein>
<comment type="caution">
    <text evidence="1">The sequence shown here is derived from an EMBL/GenBank/DDBJ whole genome shotgun (WGS) entry which is preliminary data.</text>
</comment>
<evidence type="ECO:0000313" key="1">
    <source>
        <dbReference type="EMBL" id="GIG46573.1"/>
    </source>
</evidence>
<name>A0A919UDF4_9ACTN</name>
<accession>A0A919UDF4</accession>
<dbReference type="EMBL" id="BONQ01000071">
    <property type="protein sequence ID" value="GIG46573.1"/>
    <property type="molecule type" value="Genomic_DNA"/>
</dbReference>
<dbReference type="AlphaFoldDB" id="A0A919UDF4"/>
<sequence>MEATAQSDGVAGEDLLTRDVHMWIYASDEPGGYRIPDVPEEVSEAAGPEVARTKLWGSEAAHGLCATFLPHLAERDLRVQPDDVEAFATECAVLMVNLAVLSAASGYDEDRIRGYLRNFISAADRAREAGGGVLIW</sequence>
<evidence type="ECO:0000313" key="2">
    <source>
        <dbReference type="Proteomes" id="UP000660611"/>
    </source>
</evidence>
<reference evidence="1" key="1">
    <citation type="submission" date="2021-01" db="EMBL/GenBank/DDBJ databases">
        <title>Whole genome shotgun sequence of Dactylosporangium siamense NBRC 106093.</title>
        <authorList>
            <person name="Komaki H."/>
            <person name="Tamura T."/>
        </authorList>
    </citation>
    <scope>NUCLEOTIDE SEQUENCE</scope>
    <source>
        <strain evidence="1">NBRC 106093</strain>
    </source>
</reference>
<organism evidence="1 2">
    <name type="scientific">Dactylosporangium siamense</name>
    <dbReference type="NCBI Taxonomy" id="685454"/>
    <lineage>
        <taxon>Bacteria</taxon>
        <taxon>Bacillati</taxon>
        <taxon>Actinomycetota</taxon>
        <taxon>Actinomycetes</taxon>
        <taxon>Micromonosporales</taxon>
        <taxon>Micromonosporaceae</taxon>
        <taxon>Dactylosporangium</taxon>
    </lineage>
</organism>
<gene>
    <name evidence="1" type="ORF">Dsi01nite_046140</name>
</gene>
<proteinExistence type="predicted"/>
<keyword evidence="2" id="KW-1185">Reference proteome</keyword>
<dbReference type="Proteomes" id="UP000660611">
    <property type="component" value="Unassembled WGS sequence"/>
</dbReference>